<keyword evidence="1" id="KW-0472">Membrane</keyword>
<gene>
    <name evidence="3" type="ORF">BJ982_006245</name>
</gene>
<evidence type="ECO:0000313" key="4">
    <source>
        <dbReference type="Proteomes" id="UP000542210"/>
    </source>
</evidence>
<accession>A0A7W7DDM9</accession>
<dbReference type="InterPro" id="IPR040690">
    <property type="entry name" value="FtsX_ECD"/>
</dbReference>
<dbReference type="Pfam" id="PF18075">
    <property type="entry name" value="FtsX_ECD"/>
    <property type="match status" value="1"/>
</dbReference>
<proteinExistence type="predicted"/>
<dbReference type="Gene3D" id="3.30.70.3040">
    <property type="match status" value="1"/>
</dbReference>
<organism evidence="3 4">
    <name type="scientific">Sphaerisporangium siamense</name>
    <dbReference type="NCBI Taxonomy" id="795645"/>
    <lineage>
        <taxon>Bacteria</taxon>
        <taxon>Bacillati</taxon>
        <taxon>Actinomycetota</taxon>
        <taxon>Actinomycetes</taxon>
        <taxon>Streptosporangiales</taxon>
        <taxon>Streptosporangiaceae</taxon>
        <taxon>Sphaerisporangium</taxon>
    </lineage>
</organism>
<keyword evidence="4" id="KW-1185">Reference proteome</keyword>
<protein>
    <recommendedName>
        <fullName evidence="2">FtsX extracellular domain-containing protein</fullName>
    </recommendedName>
</protein>
<dbReference type="RefSeq" id="WP_184885907.1">
    <property type="nucleotide sequence ID" value="NZ_BOOV01000019.1"/>
</dbReference>
<name>A0A7W7DDM9_9ACTN</name>
<evidence type="ECO:0000259" key="2">
    <source>
        <dbReference type="Pfam" id="PF18075"/>
    </source>
</evidence>
<dbReference type="AlphaFoldDB" id="A0A7W7DDM9"/>
<evidence type="ECO:0000256" key="1">
    <source>
        <dbReference type="SAM" id="Phobius"/>
    </source>
</evidence>
<evidence type="ECO:0000313" key="3">
    <source>
        <dbReference type="EMBL" id="MBB4704701.1"/>
    </source>
</evidence>
<dbReference type="Proteomes" id="UP000542210">
    <property type="component" value="Unassembled WGS sequence"/>
</dbReference>
<feature type="domain" description="FtsX extracellular" evidence="2">
    <location>
        <begin position="211"/>
        <end position="298"/>
    </location>
</feature>
<feature type="transmembrane region" description="Helical" evidence="1">
    <location>
        <begin position="35"/>
        <end position="56"/>
    </location>
</feature>
<comment type="caution">
    <text evidence="3">The sequence shown here is derived from an EMBL/GenBank/DDBJ whole genome shotgun (WGS) entry which is preliminary data.</text>
</comment>
<reference evidence="3 4" key="1">
    <citation type="submission" date="2020-08" db="EMBL/GenBank/DDBJ databases">
        <title>Sequencing the genomes of 1000 actinobacteria strains.</title>
        <authorList>
            <person name="Klenk H.-P."/>
        </authorList>
    </citation>
    <scope>NUCLEOTIDE SEQUENCE [LARGE SCALE GENOMIC DNA]</scope>
    <source>
        <strain evidence="3 4">DSM 45784</strain>
    </source>
</reference>
<sequence length="304" mass="32971">MEKRPDPPEPEELSFGEVSERTARLHAWILARRRALAVCAAATLLICAAAAGGWYLRDLSRRPLPPPDGPWPERYEIMAGLCSPLISDCGSGGDAAAKDPAAVRAAVQAATGAAAVRLVDPAGERPGKTVWTSRVLAGTHYAPSSDTVYLPVLVARLDRREDYARAVEQAGSVPGVSHVVPGTPDFWTGKADVEIRFCANGPDRLCTGVRDRSITEAQKRDIVDRLWAIEGVEKIYFEDRAHADKVAAHYAVNGTRFGDDRLLSLRSLEEAFYVRLTDRRAVKTIGETVKDMPGVHVVRALGPA</sequence>
<dbReference type="EMBL" id="JACHND010000001">
    <property type="protein sequence ID" value="MBB4704701.1"/>
    <property type="molecule type" value="Genomic_DNA"/>
</dbReference>
<keyword evidence="1" id="KW-1133">Transmembrane helix</keyword>
<keyword evidence="1" id="KW-0812">Transmembrane</keyword>